<evidence type="ECO:0000259" key="2">
    <source>
        <dbReference type="PROSITE" id="PS51352"/>
    </source>
</evidence>
<dbReference type="InterPro" id="IPR013766">
    <property type="entry name" value="Thioredoxin_domain"/>
</dbReference>
<dbReference type="EMBL" id="QCXX01000006">
    <property type="protein sequence ID" value="PUV22717.1"/>
    <property type="molecule type" value="Genomic_DNA"/>
</dbReference>
<dbReference type="SUPFAM" id="SSF52833">
    <property type="entry name" value="Thioredoxin-like"/>
    <property type="match status" value="1"/>
</dbReference>
<evidence type="ECO:0000313" key="4">
    <source>
        <dbReference type="Proteomes" id="UP000250831"/>
    </source>
</evidence>
<name>A0A363NPQ6_9SPHI</name>
<organism evidence="3 4">
    <name type="scientific">Sphingobacterium athyrii</name>
    <dbReference type="NCBI Taxonomy" id="2152717"/>
    <lineage>
        <taxon>Bacteria</taxon>
        <taxon>Pseudomonadati</taxon>
        <taxon>Bacteroidota</taxon>
        <taxon>Sphingobacteriia</taxon>
        <taxon>Sphingobacteriales</taxon>
        <taxon>Sphingobacteriaceae</taxon>
        <taxon>Sphingobacterium</taxon>
    </lineage>
</organism>
<sequence length="396" mass="44987">MKKIITALLLFVGILSLRAQDHIAFQKIGFEDAKKQAKETGKLIFLDGYTSWCVPCKWMEGNVFNQSQVVQYFNTKFINVKFDSEAGEGIAIAKNYQIRSFPTYLFINGDGELIYRTQSKMEANEFLEQGQRANMREYQIPLLKAAFLAGDRQPNFLLRYILVMNNVDQALAEEGRKALAGVANDNFLKSPDGWEVIKMMARSDQDKYARFFLENKAYFKSIAKPEDFEAKETYLIRYAMYGFIRDGKKADFDAGLVYFSGLKGAEAKIEIALFRAEWVGIQGTPEEFVRVTNELRKGVLKEEDQRLSFIARRFAKDAEKGVKNIKLRQCYVLAKQAVQLNPNDYSNQGTLADICIQLKKKKEAVKAAEAARALAELETSKIIKLADALLARAKSI</sequence>
<dbReference type="Gene3D" id="3.40.30.10">
    <property type="entry name" value="Glutaredoxin"/>
    <property type="match status" value="1"/>
</dbReference>
<dbReference type="GO" id="GO:0045454">
    <property type="term" value="P:cell redox homeostasis"/>
    <property type="evidence" value="ECO:0007669"/>
    <property type="project" value="TreeGrafter"/>
</dbReference>
<accession>A0A363NPQ6</accession>
<dbReference type="OrthoDB" id="120730at2"/>
<dbReference type="PANTHER" id="PTHR32234">
    <property type="entry name" value="THIOL:DISULFIDE INTERCHANGE PROTEIN DSBD"/>
    <property type="match status" value="1"/>
</dbReference>
<dbReference type="PROSITE" id="PS51352">
    <property type="entry name" value="THIOREDOXIN_2"/>
    <property type="match status" value="1"/>
</dbReference>
<dbReference type="GO" id="GO:0015035">
    <property type="term" value="F:protein-disulfide reductase activity"/>
    <property type="evidence" value="ECO:0007669"/>
    <property type="project" value="TreeGrafter"/>
</dbReference>
<evidence type="ECO:0000313" key="3">
    <source>
        <dbReference type="EMBL" id="PUV22717.1"/>
    </source>
</evidence>
<dbReference type="AlphaFoldDB" id="A0A363NPQ6"/>
<dbReference type="Pfam" id="PF13899">
    <property type="entry name" value="Thioredoxin_7"/>
    <property type="match status" value="1"/>
</dbReference>
<feature type="signal peptide" evidence="1">
    <location>
        <begin position="1"/>
        <end position="19"/>
    </location>
</feature>
<feature type="domain" description="Thioredoxin" evidence="2">
    <location>
        <begin position="8"/>
        <end position="148"/>
    </location>
</feature>
<gene>
    <name evidence="3" type="ORF">DCO56_21210</name>
</gene>
<dbReference type="PANTHER" id="PTHR32234:SF0">
    <property type="entry name" value="THIOL:DISULFIDE INTERCHANGE PROTEIN DSBD"/>
    <property type="match status" value="1"/>
</dbReference>
<dbReference type="RefSeq" id="WP_108635745.1">
    <property type="nucleotide sequence ID" value="NZ_QCXX01000006.1"/>
</dbReference>
<keyword evidence="4" id="KW-1185">Reference proteome</keyword>
<protein>
    <recommendedName>
        <fullName evidence="2">Thioredoxin domain-containing protein</fullName>
    </recommendedName>
</protein>
<reference evidence="3 4" key="1">
    <citation type="submission" date="2018-04" db="EMBL/GenBank/DDBJ databases">
        <title>Sphingobacterium sp. M46 Genome.</title>
        <authorList>
            <person name="Cheng J."/>
            <person name="Li Y."/>
        </authorList>
    </citation>
    <scope>NUCLEOTIDE SEQUENCE [LARGE SCALE GENOMIC DNA]</scope>
    <source>
        <strain evidence="3 4">M46</strain>
    </source>
</reference>
<feature type="chain" id="PRO_5017066277" description="Thioredoxin domain-containing protein" evidence="1">
    <location>
        <begin position="20"/>
        <end position="396"/>
    </location>
</feature>
<proteinExistence type="predicted"/>
<keyword evidence="1" id="KW-0732">Signal</keyword>
<comment type="caution">
    <text evidence="3">The sequence shown here is derived from an EMBL/GenBank/DDBJ whole genome shotgun (WGS) entry which is preliminary data.</text>
</comment>
<dbReference type="InterPro" id="IPR036249">
    <property type="entry name" value="Thioredoxin-like_sf"/>
</dbReference>
<evidence type="ECO:0000256" key="1">
    <source>
        <dbReference type="SAM" id="SignalP"/>
    </source>
</evidence>
<dbReference type="Proteomes" id="UP000250831">
    <property type="component" value="Unassembled WGS sequence"/>
</dbReference>